<feature type="transmembrane region" description="Helical" evidence="2">
    <location>
        <begin position="171"/>
        <end position="194"/>
    </location>
</feature>
<dbReference type="EMBL" id="LNZH02000203">
    <property type="protein sequence ID" value="OCB86272.1"/>
    <property type="molecule type" value="Genomic_DNA"/>
</dbReference>
<feature type="transmembrane region" description="Helical" evidence="2">
    <location>
        <begin position="129"/>
        <end position="151"/>
    </location>
</feature>
<feature type="transmembrane region" description="Helical" evidence="2">
    <location>
        <begin position="226"/>
        <end position="246"/>
    </location>
</feature>
<feature type="compositionally biased region" description="Polar residues" evidence="1">
    <location>
        <begin position="340"/>
        <end position="351"/>
    </location>
</feature>
<dbReference type="AlphaFoldDB" id="A0A9Q5HUY4"/>
<reference evidence="3" key="1">
    <citation type="submission" date="2016-06" db="EMBL/GenBank/DDBJ databases">
        <title>Draft Genome sequence of the fungus Inonotus baumii.</title>
        <authorList>
            <person name="Zhu H."/>
            <person name="Lin W."/>
        </authorList>
    </citation>
    <scope>NUCLEOTIDE SEQUENCE</scope>
    <source>
        <strain evidence="3">821</strain>
    </source>
</reference>
<feature type="transmembrane region" description="Helical" evidence="2">
    <location>
        <begin position="61"/>
        <end position="84"/>
    </location>
</feature>
<proteinExistence type="predicted"/>
<organism evidence="3 4">
    <name type="scientific">Sanghuangporus baumii</name>
    <name type="common">Phellinus baumii</name>
    <dbReference type="NCBI Taxonomy" id="108892"/>
    <lineage>
        <taxon>Eukaryota</taxon>
        <taxon>Fungi</taxon>
        <taxon>Dikarya</taxon>
        <taxon>Basidiomycota</taxon>
        <taxon>Agaricomycotina</taxon>
        <taxon>Agaricomycetes</taxon>
        <taxon>Hymenochaetales</taxon>
        <taxon>Hymenochaetaceae</taxon>
        <taxon>Sanghuangporus</taxon>
    </lineage>
</organism>
<accession>A0A9Q5HUY4</accession>
<keyword evidence="4" id="KW-1185">Reference proteome</keyword>
<feature type="region of interest" description="Disordered" evidence="1">
    <location>
        <begin position="281"/>
        <end position="363"/>
    </location>
</feature>
<evidence type="ECO:0000313" key="3">
    <source>
        <dbReference type="EMBL" id="OCB86272.1"/>
    </source>
</evidence>
<name>A0A9Q5HUY4_SANBA</name>
<feature type="transmembrane region" description="Helical" evidence="2">
    <location>
        <begin position="96"/>
        <end position="117"/>
    </location>
</feature>
<gene>
    <name evidence="3" type="ORF">A7U60_g6584</name>
</gene>
<evidence type="ECO:0000313" key="4">
    <source>
        <dbReference type="Proteomes" id="UP000757232"/>
    </source>
</evidence>
<keyword evidence="2" id="KW-0812">Transmembrane</keyword>
<evidence type="ECO:0000256" key="1">
    <source>
        <dbReference type="SAM" id="MobiDB-lite"/>
    </source>
</evidence>
<sequence>MSALNCSDLLNPTTALAFLPPDTAKELEVSRYIYVASLGAFAWDLFSNVPLDYQLLFKSRIVPAVVVYFVSRLFSLTYIVLSTIFQVGSVGNCQALLIAIGVCFAIAVPATSLLFVFRIRAVFHRHKFVVWLFFFLWLAVLGGCITVPFAINGAHIGPTLNCINVGVKPFSSVGIVISAVNDTLVLIAISVKLAHNSNGGGRMKNFWSGGALPQLSKAVLQSGQQYYLITVGWNVLAMVMILAPSVPPVYRAMFTIPSLAVENAMACKVYRDVKFGLIRESGGSSSEPSSQHSRGHYQHGFWRPAQGGAKPNSPNDPPGIVVSTSISSTVDPPVELDLRTPSNGRTSSTYDRNPDSKFSGLPV</sequence>
<keyword evidence="2" id="KW-1133">Transmembrane helix</keyword>
<dbReference type="OrthoDB" id="3038990at2759"/>
<feature type="compositionally biased region" description="Low complexity" evidence="1">
    <location>
        <begin position="281"/>
        <end position="292"/>
    </location>
</feature>
<dbReference type="Proteomes" id="UP000757232">
    <property type="component" value="Unassembled WGS sequence"/>
</dbReference>
<keyword evidence="2" id="KW-0472">Membrane</keyword>
<feature type="compositionally biased region" description="Low complexity" evidence="1">
    <location>
        <begin position="318"/>
        <end position="333"/>
    </location>
</feature>
<comment type="caution">
    <text evidence="3">The sequence shown here is derived from an EMBL/GenBank/DDBJ whole genome shotgun (WGS) entry which is preliminary data.</text>
</comment>
<evidence type="ECO:0000256" key="2">
    <source>
        <dbReference type="SAM" id="Phobius"/>
    </source>
</evidence>
<protein>
    <submittedName>
        <fullName evidence="3">Uncharacterized protein</fullName>
    </submittedName>
</protein>